<proteinExistence type="predicted"/>
<dbReference type="OMA" id="ICGKASP"/>
<dbReference type="EMBL" id="CAJJDP010000161">
    <property type="protein sequence ID" value="CAD8212849.1"/>
    <property type="molecule type" value="Genomic_DNA"/>
</dbReference>
<name>A0A8S1YGW7_PAROT</name>
<sequence length="176" mass="20897">MDLYTIPTRKLNRLAKKRNQTLCDFSICGKASPINKKVDVQGIGSSRFPTQDERKGKEQAIMCDLFENVQINRSFNFKSQNTSLYNHQTRLFTPETRVLKRRKNGKVLFQPISRQSSPQRTYECPAVLNITSYMNRQQPKVRRVINLNMLMDDQEQRPFFSDKRQNLYEFLQNYYQ</sequence>
<comment type="caution">
    <text evidence="1">The sequence shown here is derived from an EMBL/GenBank/DDBJ whole genome shotgun (WGS) entry which is preliminary data.</text>
</comment>
<gene>
    <name evidence="1" type="ORF">POCTA_138.1.T1590083</name>
</gene>
<accession>A0A8S1YGW7</accession>
<evidence type="ECO:0000313" key="1">
    <source>
        <dbReference type="EMBL" id="CAD8212849.1"/>
    </source>
</evidence>
<protein>
    <submittedName>
        <fullName evidence="1">Uncharacterized protein</fullName>
    </submittedName>
</protein>
<dbReference type="OrthoDB" id="10274699at2759"/>
<organism evidence="1 2">
    <name type="scientific">Paramecium octaurelia</name>
    <dbReference type="NCBI Taxonomy" id="43137"/>
    <lineage>
        <taxon>Eukaryota</taxon>
        <taxon>Sar</taxon>
        <taxon>Alveolata</taxon>
        <taxon>Ciliophora</taxon>
        <taxon>Intramacronucleata</taxon>
        <taxon>Oligohymenophorea</taxon>
        <taxon>Peniculida</taxon>
        <taxon>Parameciidae</taxon>
        <taxon>Paramecium</taxon>
    </lineage>
</organism>
<dbReference type="Proteomes" id="UP000683925">
    <property type="component" value="Unassembled WGS sequence"/>
</dbReference>
<keyword evidence="2" id="KW-1185">Reference proteome</keyword>
<dbReference type="AlphaFoldDB" id="A0A8S1YGW7"/>
<evidence type="ECO:0000313" key="2">
    <source>
        <dbReference type="Proteomes" id="UP000683925"/>
    </source>
</evidence>
<reference evidence="1" key="1">
    <citation type="submission" date="2021-01" db="EMBL/GenBank/DDBJ databases">
        <authorList>
            <consortium name="Genoscope - CEA"/>
            <person name="William W."/>
        </authorList>
    </citation>
    <scope>NUCLEOTIDE SEQUENCE</scope>
</reference>